<dbReference type="EMBL" id="JAPWTK010000227">
    <property type="protein sequence ID" value="KAJ8945112.1"/>
    <property type="molecule type" value="Genomic_DNA"/>
</dbReference>
<dbReference type="InterPro" id="IPR051182">
    <property type="entry name" value="Euk_NMN_adenylyltrnsfrase"/>
</dbReference>
<keyword evidence="2" id="KW-1185">Reference proteome</keyword>
<dbReference type="GO" id="GO:0000309">
    <property type="term" value="F:nicotinamide-nucleotide adenylyltransferase activity"/>
    <property type="evidence" value="ECO:0007669"/>
    <property type="project" value="TreeGrafter"/>
</dbReference>
<dbReference type="GO" id="GO:0004515">
    <property type="term" value="F:nicotinate-nucleotide adenylyltransferase activity"/>
    <property type="evidence" value="ECO:0007669"/>
    <property type="project" value="TreeGrafter"/>
</dbReference>
<dbReference type="SUPFAM" id="SSF52374">
    <property type="entry name" value="Nucleotidylyl transferase"/>
    <property type="match status" value="1"/>
</dbReference>
<name>A0AAV8Y294_9CUCU</name>
<dbReference type="AlphaFoldDB" id="A0AAV8Y294"/>
<dbReference type="Proteomes" id="UP001162162">
    <property type="component" value="Unassembled WGS sequence"/>
</dbReference>
<reference evidence="1" key="1">
    <citation type="journal article" date="2023" name="Insect Mol. Biol.">
        <title>Genome sequencing provides insights into the evolution of gene families encoding plant cell wall-degrading enzymes in longhorned beetles.</title>
        <authorList>
            <person name="Shin N.R."/>
            <person name="Okamura Y."/>
            <person name="Kirsch R."/>
            <person name="Pauchet Y."/>
        </authorList>
    </citation>
    <scope>NUCLEOTIDE SEQUENCE</scope>
    <source>
        <strain evidence="1">AMC_N1</strain>
    </source>
</reference>
<dbReference type="InterPro" id="IPR014729">
    <property type="entry name" value="Rossmann-like_a/b/a_fold"/>
</dbReference>
<dbReference type="PANTHER" id="PTHR12039">
    <property type="entry name" value="NICOTINAMIDE MONONUCLEOTIDE ADENYLYLTRANSFERASE"/>
    <property type="match status" value="1"/>
</dbReference>
<comment type="caution">
    <text evidence="1">The sequence shown here is derived from an EMBL/GenBank/DDBJ whole genome shotgun (WGS) entry which is preliminary data.</text>
</comment>
<protein>
    <submittedName>
        <fullName evidence="1">Uncharacterized protein</fullName>
    </submittedName>
</protein>
<organism evidence="1 2">
    <name type="scientific">Aromia moschata</name>
    <dbReference type="NCBI Taxonomy" id="1265417"/>
    <lineage>
        <taxon>Eukaryota</taxon>
        <taxon>Metazoa</taxon>
        <taxon>Ecdysozoa</taxon>
        <taxon>Arthropoda</taxon>
        <taxon>Hexapoda</taxon>
        <taxon>Insecta</taxon>
        <taxon>Pterygota</taxon>
        <taxon>Neoptera</taxon>
        <taxon>Endopterygota</taxon>
        <taxon>Coleoptera</taxon>
        <taxon>Polyphaga</taxon>
        <taxon>Cucujiformia</taxon>
        <taxon>Chrysomeloidea</taxon>
        <taxon>Cerambycidae</taxon>
        <taxon>Cerambycinae</taxon>
        <taxon>Callichromatini</taxon>
        <taxon>Aromia</taxon>
    </lineage>
</organism>
<dbReference type="Gene3D" id="3.40.50.620">
    <property type="entry name" value="HUPs"/>
    <property type="match status" value="1"/>
</dbReference>
<accession>A0AAV8Y294</accession>
<proteinExistence type="predicted"/>
<evidence type="ECO:0000313" key="1">
    <source>
        <dbReference type="EMBL" id="KAJ8945112.1"/>
    </source>
</evidence>
<sequence length="315" mass="35408">MSGVQNYINAICNSSLNSYSDINEADPSTNWIPENIRNGVTGPVQVKLLCGADLLESFGTPGLWADEDIEAIVGRHGLIVISRAKSNPMEFVYNSDMLTKFMSNIVIVTEWIRNEISSTKIRRALRRSESVKYLLPDTVIEYIIRYSLYGCEKNKYLLPPNNNTTFLTPLPSDTAMESPSPTNCLYICNNNLFTRNSYDKRMSIDTVDSYTKSTISTLSNMKHPGQAVKIITDSTGEHKIVRDEEKPKEVCSQEEKILKGSKSYTCFNEIESKSGLKHAKSSTNLKECKSCDENIIKFIFTKHGIQVISDVETIV</sequence>
<dbReference type="GO" id="GO:0009435">
    <property type="term" value="P:NAD+ biosynthetic process"/>
    <property type="evidence" value="ECO:0007669"/>
    <property type="project" value="TreeGrafter"/>
</dbReference>
<gene>
    <name evidence="1" type="ORF">NQ318_001577</name>
</gene>
<dbReference type="PANTHER" id="PTHR12039:SF0">
    <property type="entry name" value="NICOTINAMIDE-NUCLEOTIDE ADENYLYLTRANSFERASE"/>
    <property type="match status" value="1"/>
</dbReference>
<evidence type="ECO:0000313" key="2">
    <source>
        <dbReference type="Proteomes" id="UP001162162"/>
    </source>
</evidence>